<evidence type="ECO:0000256" key="1">
    <source>
        <dbReference type="ARBA" id="ARBA00005094"/>
    </source>
</evidence>
<evidence type="ECO:0000259" key="12">
    <source>
        <dbReference type="Pfam" id="PF13288"/>
    </source>
</evidence>
<dbReference type="GO" id="GO:0030604">
    <property type="term" value="F:1-deoxy-D-xylulose-5-phosphate reductoisomerase activity"/>
    <property type="evidence" value="ECO:0007669"/>
    <property type="project" value="UniProtKB-UniRule"/>
</dbReference>
<organism evidence="13 14">
    <name type="scientific">Tritonibacter multivorans</name>
    <dbReference type="NCBI Taxonomy" id="928856"/>
    <lineage>
        <taxon>Bacteria</taxon>
        <taxon>Pseudomonadati</taxon>
        <taxon>Pseudomonadota</taxon>
        <taxon>Alphaproteobacteria</taxon>
        <taxon>Rhodobacterales</taxon>
        <taxon>Paracoccaceae</taxon>
        <taxon>Tritonibacter</taxon>
    </lineage>
</organism>
<comment type="function">
    <text evidence="9">Catalyzes the NADPH-dependent rearrangement and reduction of 1-deoxy-D-xylulose-5-phosphate (DXP) to 2-C-methyl-D-erythritol 4-phosphate (MEP).</text>
</comment>
<protein>
    <recommendedName>
        <fullName evidence="9">1-deoxy-D-xylulose 5-phosphate reductoisomerase</fullName>
        <shortName evidence="9">DXP reductoisomerase</shortName>
        <ecNumber evidence="9">1.1.1.267</ecNumber>
    </recommendedName>
    <alternativeName>
        <fullName evidence="9">1-deoxyxylulose-5-phosphate reductoisomerase</fullName>
    </alternativeName>
    <alternativeName>
        <fullName evidence="9">2-C-methyl-D-erythritol 4-phosphate synthase</fullName>
    </alternativeName>
</protein>
<dbReference type="SUPFAM" id="SSF69055">
    <property type="entry name" value="1-deoxy-D-xylulose-5-phosphate reductoisomerase, C-terminal domain"/>
    <property type="match status" value="1"/>
</dbReference>
<feature type="binding site" evidence="9">
    <location>
        <position position="196"/>
    </location>
    <ligand>
        <name>1-deoxy-D-xylulose 5-phosphate</name>
        <dbReference type="ChEBI" id="CHEBI:57792"/>
    </ligand>
</feature>
<keyword evidence="9" id="KW-0460">Magnesium</keyword>
<dbReference type="FunFam" id="3.40.50.720:FF:000045">
    <property type="entry name" value="1-deoxy-D-xylulose 5-phosphate reductoisomerase"/>
    <property type="match status" value="1"/>
</dbReference>
<evidence type="ECO:0000256" key="4">
    <source>
        <dbReference type="ARBA" id="ARBA00022857"/>
    </source>
</evidence>
<dbReference type="NCBIfam" id="TIGR00243">
    <property type="entry name" value="Dxr"/>
    <property type="match status" value="1"/>
</dbReference>
<keyword evidence="6 9" id="KW-0464">Manganese</keyword>
<dbReference type="PANTHER" id="PTHR30525:SF0">
    <property type="entry name" value="1-DEOXY-D-XYLULOSE 5-PHOSPHATE REDUCTOISOMERASE, CHLOROPLASTIC"/>
    <property type="match status" value="1"/>
</dbReference>
<feature type="binding site" evidence="9">
    <location>
        <position position="10"/>
    </location>
    <ligand>
        <name>NADPH</name>
        <dbReference type="ChEBI" id="CHEBI:57783"/>
    </ligand>
</feature>
<feature type="binding site" evidence="9">
    <location>
        <position position="123"/>
    </location>
    <ligand>
        <name>NADPH</name>
        <dbReference type="ChEBI" id="CHEBI:57783"/>
    </ligand>
</feature>
<accession>A0A0P1H1Q0</accession>
<evidence type="ECO:0000256" key="5">
    <source>
        <dbReference type="ARBA" id="ARBA00023002"/>
    </source>
</evidence>
<dbReference type="HAMAP" id="MF_00183">
    <property type="entry name" value="DXP_reductoisom"/>
    <property type="match status" value="1"/>
</dbReference>
<feature type="binding site" evidence="9">
    <location>
        <position position="209"/>
    </location>
    <ligand>
        <name>1-deoxy-D-xylulose 5-phosphate</name>
        <dbReference type="ChEBI" id="CHEBI:57792"/>
    </ligand>
</feature>
<evidence type="ECO:0000313" key="14">
    <source>
        <dbReference type="Proteomes" id="UP000052022"/>
    </source>
</evidence>
<dbReference type="EMBL" id="CYSD01000043">
    <property type="protein sequence ID" value="CUH82112.1"/>
    <property type="molecule type" value="Genomic_DNA"/>
</dbReference>
<dbReference type="Pfam" id="PF02670">
    <property type="entry name" value="DXP_reductoisom"/>
    <property type="match status" value="1"/>
</dbReference>
<evidence type="ECO:0000256" key="9">
    <source>
        <dbReference type="HAMAP-Rule" id="MF_00183"/>
    </source>
</evidence>
<feature type="domain" description="1-deoxy-D-xylulose 5-phosphate reductoisomerase N-terminal" evidence="10">
    <location>
        <begin position="4"/>
        <end position="129"/>
    </location>
</feature>
<feature type="binding site" evidence="9">
    <location>
        <position position="202"/>
    </location>
    <ligand>
        <name>NADPH</name>
        <dbReference type="ChEBI" id="CHEBI:57783"/>
    </ligand>
</feature>
<feature type="binding site" evidence="9">
    <location>
        <position position="147"/>
    </location>
    <ligand>
        <name>Mn(2+)</name>
        <dbReference type="ChEBI" id="CHEBI:29035"/>
    </ligand>
</feature>
<feature type="domain" description="DXP reductoisomerase C-terminal" evidence="12">
    <location>
        <begin position="258"/>
        <end position="379"/>
    </location>
</feature>
<feature type="binding site" evidence="9">
    <location>
        <position position="36"/>
    </location>
    <ligand>
        <name>NADPH</name>
        <dbReference type="ChEBI" id="CHEBI:57783"/>
    </ligand>
</feature>
<dbReference type="GO" id="GO:0051484">
    <property type="term" value="P:isopentenyl diphosphate biosynthetic process, methylerythritol 4-phosphate pathway involved in terpenoid biosynthetic process"/>
    <property type="evidence" value="ECO:0007669"/>
    <property type="project" value="UniProtKB-ARBA"/>
</dbReference>
<dbReference type="STRING" id="928856.SAMN04488049_105106"/>
<keyword evidence="14" id="KW-1185">Reference proteome</keyword>
<sequence>MKKISIFGATGSIGQNTIDLIRRAPEDYDIVALSGGRNIARLAADARDLRAQVAVTAYPELLDDLRAALAGSDVEAAAGPQAIAEAANRPADWVMSAIVGAAGLVPGLQALKQGATLALANKESLVCAGDLLMTTARAHNARILPVDSEHSAIFQALIGEDISEVERIIITASGGAFRDWPLEDLRDATVAQASSHPNWDMGQRITIDSASMFNKALEVIEAKEFFGVSPDQIEVLVHPQSIVHALVGFRDGALMSHLGAPDMRHAIGYALHWPKRRDLPVDRLDLAALGQLSFVAPDPARYPALGLAWDVMNRGGLAGAVFNGAKERALDHFIAGRIGFLDMARVVEQALTSADRQAGLLDQDMTLETVLDADHLARQETDRIVAAGVV</sequence>
<feature type="binding site" evidence="9">
    <location>
        <position position="149"/>
    </location>
    <ligand>
        <name>Mn(2+)</name>
        <dbReference type="ChEBI" id="CHEBI:29035"/>
    </ligand>
</feature>
<dbReference type="SUPFAM" id="SSF51735">
    <property type="entry name" value="NAD(P)-binding Rossmann-fold domains"/>
    <property type="match status" value="1"/>
</dbReference>
<feature type="binding site" evidence="9">
    <location>
        <position position="173"/>
    </location>
    <ligand>
        <name>1-deoxy-D-xylulose 5-phosphate</name>
        <dbReference type="ChEBI" id="CHEBI:57792"/>
    </ligand>
</feature>
<dbReference type="Pfam" id="PF08436">
    <property type="entry name" value="DXP_redisom_C"/>
    <property type="match status" value="1"/>
</dbReference>
<dbReference type="OrthoDB" id="9806546at2"/>
<name>A0A0P1H1Q0_9RHOB</name>
<keyword evidence="4 9" id="KW-0521">NADP</keyword>
<feature type="binding site" evidence="9">
    <location>
        <position position="214"/>
    </location>
    <ligand>
        <name>1-deoxy-D-xylulose 5-phosphate</name>
        <dbReference type="ChEBI" id="CHEBI:57792"/>
    </ligand>
</feature>
<keyword evidence="3 9" id="KW-0479">Metal-binding</keyword>
<evidence type="ECO:0000259" key="11">
    <source>
        <dbReference type="Pfam" id="PF08436"/>
    </source>
</evidence>
<evidence type="ECO:0000256" key="3">
    <source>
        <dbReference type="ARBA" id="ARBA00022723"/>
    </source>
</evidence>
<reference evidence="13 14" key="1">
    <citation type="submission" date="2015-09" db="EMBL/GenBank/DDBJ databases">
        <authorList>
            <consortium name="Swine Surveillance"/>
        </authorList>
    </citation>
    <scope>NUCLEOTIDE SEQUENCE [LARGE SCALE GENOMIC DNA]</scope>
    <source>
        <strain evidence="13 14">CECT 7557</strain>
    </source>
</reference>
<dbReference type="PIRSF" id="PIRSF006205">
    <property type="entry name" value="Dxp_reductismrs"/>
    <property type="match status" value="1"/>
</dbReference>
<dbReference type="GO" id="GO:0030145">
    <property type="term" value="F:manganese ion binding"/>
    <property type="evidence" value="ECO:0007669"/>
    <property type="project" value="TreeGrafter"/>
</dbReference>
<keyword evidence="13" id="KW-0413">Isomerase</keyword>
<dbReference type="InterPro" id="IPR026877">
    <property type="entry name" value="DXPR_C"/>
</dbReference>
<comment type="similarity">
    <text evidence="2 9">Belongs to the DXR family.</text>
</comment>
<dbReference type="PANTHER" id="PTHR30525">
    <property type="entry name" value="1-DEOXY-D-XYLULOSE 5-PHOSPHATE REDUCTOISOMERASE"/>
    <property type="match status" value="1"/>
</dbReference>
<feature type="binding site" evidence="9">
    <location>
        <position position="122"/>
    </location>
    <ligand>
        <name>1-deoxy-D-xylulose 5-phosphate</name>
        <dbReference type="ChEBI" id="CHEBI:57792"/>
    </ligand>
</feature>
<dbReference type="UniPathway" id="UPA00056">
    <property type="reaction ID" value="UER00092"/>
</dbReference>
<feature type="binding site" evidence="9">
    <location>
        <position position="149"/>
    </location>
    <ligand>
        <name>1-deoxy-D-xylulose 5-phosphate</name>
        <dbReference type="ChEBI" id="CHEBI:57792"/>
    </ligand>
</feature>
<feature type="binding site" evidence="9">
    <location>
        <position position="38"/>
    </location>
    <ligand>
        <name>NADPH</name>
        <dbReference type="ChEBI" id="CHEBI:57783"/>
    </ligand>
</feature>
<evidence type="ECO:0000256" key="7">
    <source>
        <dbReference type="ARBA" id="ARBA00023229"/>
    </source>
</evidence>
<dbReference type="InterPro" id="IPR013512">
    <property type="entry name" value="DXP_reductoisomerase_N"/>
</dbReference>
<feature type="binding site" evidence="9">
    <location>
        <position position="13"/>
    </location>
    <ligand>
        <name>NADPH</name>
        <dbReference type="ChEBI" id="CHEBI:57783"/>
    </ligand>
</feature>
<dbReference type="Pfam" id="PF13288">
    <property type="entry name" value="DXPR_C"/>
    <property type="match status" value="1"/>
</dbReference>
<dbReference type="InterPro" id="IPR036169">
    <property type="entry name" value="DXPR_C_sf"/>
</dbReference>
<gene>
    <name evidence="9 13" type="primary">dxr</name>
    <name evidence="13" type="ORF">TRM7557_03760</name>
</gene>
<comment type="pathway">
    <text evidence="1 9">Isoprenoid biosynthesis; isopentenyl diphosphate biosynthesis via DXP pathway; isopentenyl diphosphate from 1-deoxy-D-xylulose 5-phosphate: step 1/6.</text>
</comment>
<dbReference type="GO" id="GO:0070402">
    <property type="term" value="F:NADPH binding"/>
    <property type="evidence" value="ECO:0007669"/>
    <property type="project" value="InterPro"/>
</dbReference>
<feature type="binding site" evidence="9">
    <location>
        <position position="11"/>
    </location>
    <ligand>
        <name>NADPH</name>
        <dbReference type="ChEBI" id="CHEBI:57783"/>
    </ligand>
</feature>
<dbReference type="InterPro" id="IPR013644">
    <property type="entry name" value="DXP_reductoisomerase_C"/>
</dbReference>
<evidence type="ECO:0000256" key="8">
    <source>
        <dbReference type="ARBA" id="ARBA00048543"/>
    </source>
</evidence>
<feature type="binding site" evidence="9">
    <location>
        <position position="121"/>
    </location>
    <ligand>
        <name>NADPH</name>
        <dbReference type="ChEBI" id="CHEBI:57783"/>
    </ligand>
</feature>
<feature type="binding site" evidence="9">
    <location>
        <position position="218"/>
    </location>
    <ligand>
        <name>1-deoxy-D-xylulose 5-phosphate</name>
        <dbReference type="ChEBI" id="CHEBI:57792"/>
    </ligand>
</feature>
<feature type="binding site" evidence="9">
    <location>
        <position position="148"/>
    </location>
    <ligand>
        <name>1-deoxy-D-xylulose 5-phosphate</name>
        <dbReference type="ChEBI" id="CHEBI:57792"/>
    </ligand>
</feature>
<dbReference type="Proteomes" id="UP000052022">
    <property type="component" value="Unassembled WGS sequence"/>
</dbReference>
<evidence type="ECO:0000256" key="6">
    <source>
        <dbReference type="ARBA" id="ARBA00023211"/>
    </source>
</evidence>
<evidence type="ECO:0000256" key="2">
    <source>
        <dbReference type="ARBA" id="ARBA00006825"/>
    </source>
</evidence>
<dbReference type="AlphaFoldDB" id="A0A0P1H1Q0"/>
<keyword evidence="5 9" id="KW-0560">Oxidoreductase</keyword>
<feature type="domain" description="1-deoxy-D-xylulose 5-phosphate reductoisomerase C-terminal" evidence="11">
    <location>
        <begin position="143"/>
        <end position="226"/>
    </location>
</feature>
<dbReference type="InterPro" id="IPR036291">
    <property type="entry name" value="NAD(P)-bd_dom_sf"/>
</dbReference>
<dbReference type="SUPFAM" id="SSF55347">
    <property type="entry name" value="Glyceraldehyde-3-phosphate dehydrogenase-like, C-terminal domain"/>
    <property type="match status" value="1"/>
</dbReference>
<dbReference type="Gene3D" id="1.10.1740.10">
    <property type="match status" value="1"/>
</dbReference>
<comment type="catalytic activity">
    <reaction evidence="8">
        <text>2-C-methyl-D-erythritol 4-phosphate + NADP(+) = 1-deoxy-D-xylulose 5-phosphate + NADPH + H(+)</text>
        <dbReference type="Rhea" id="RHEA:13717"/>
        <dbReference type="ChEBI" id="CHEBI:15378"/>
        <dbReference type="ChEBI" id="CHEBI:57783"/>
        <dbReference type="ChEBI" id="CHEBI:57792"/>
        <dbReference type="ChEBI" id="CHEBI:58262"/>
        <dbReference type="ChEBI" id="CHEBI:58349"/>
        <dbReference type="EC" id="1.1.1.267"/>
    </reaction>
    <physiologicalReaction direction="right-to-left" evidence="8">
        <dbReference type="Rhea" id="RHEA:13719"/>
    </physiologicalReaction>
</comment>
<evidence type="ECO:0000259" key="10">
    <source>
        <dbReference type="Pfam" id="PF02670"/>
    </source>
</evidence>
<keyword evidence="7 9" id="KW-0414">Isoprene biosynthesis</keyword>
<dbReference type="InterPro" id="IPR003821">
    <property type="entry name" value="DXP_reductoisomerase"/>
</dbReference>
<dbReference type="RefSeq" id="WP_058291734.1">
    <property type="nucleotide sequence ID" value="NZ_CYSD01000043.1"/>
</dbReference>
<dbReference type="EC" id="1.1.1.267" evidence="9"/>
<dbReference type="Gene3D" id="3.40.50.720">
    <property type="entry name" value="NAD(P)-binding Rossmann-like Domain"/>
    <property type="match status" value="1"/>
</dbReference>
<dbReference type="GO" id="GO:0016853">
    <property type="term" value="F:isomerase activity"/>
    <property type="evidence" value="ECO:0007669"/>
    <property type="project" value="UniProtKB-KW"/>
</dbReference>
<feature type="binding site" evidence="9">
    <location>
        <position position="12"/>
    </location>
    <ligand>
        <name>NADPH</name>
        <dbReference type="ChEBI" id="CHEBI:57783"/>
    </ligand>
</feature>
<feature type="binding site" evidence="9">
    <location>
        <position position="218"/>
    </location>
    <ligand>
        <name>Mn(2+)</name>
        <dbReference type="ChEBI" id="CHEBI:29035"/>
    </ligand>
</feature>
<feature type="binding site" evidence="9">
    <location>
        <position position="215"/>
    </location>
    <ligand>
        <name>1-deoxy-D-xylulose 5-phosphate</name>
        <dbReference type="ChEBI" id="CHEBI:57792"/>
    </ligand>
</feature>
<comment type="cofactor">
    <cofactor evidence="9">
        <name>Mg(2+)</name>
        <dbReference type="ChEBI" id="CHEBI:18420"/>
    </cofactor>
    <cofactor evidence="9">
        <name>Mn(2+)</name>
        <dbReference type="ChEBI" id="CHEBI:29035"/>
    </cofactor>
</comment>
<evidence type="ECO:0000313" key="13">
    <source>
        <dbReference type="EMBL" id="CUH82112.1"/>
    </source>
</evidence>
<proteinExistence type="inferred from homology"/>
<feature type="binding site" evidence="9">
    <location>
        <position position="37"/>
    </location>
    <ligand>
        <name>NADPH</name>
        <dbReference type="ChEBI" id="CHEBI:57783"/>
    </ligand>
</feature>